<dbReference type="STRING" id="272633.gene:10731982"/>
<dbReference type="PROSITE" id="PS51257">
    <property type="entry name" value="PROKAR_LIPOPROTEIN"/>
    <property type="match status" value="1"/>
</dbReference>
<name>Q8EUR0_MALP2</name>
<dbReference type="InParanoid" id="Q8EUR0"/>
<dbReference type="EMBL" id="BA000026">
    <property type="protein sequence ID" value="BAC44652.1"/>
    <property type="molecule type" value="Genomic_DNA"/>
</dbReference>
<dbReference type="RefSeq" id="WP_011077681.1">
    <property type="nucleotide sequence ID" value="NC_004432.1"/>
</dbReference>
<keyword evidence="3" id="KW-1185">Reference proteome</keyword>
<protein>
    <submittedName>
        <fullName evidence="2">Lipoprotein</fullName>
    </submittedName>
</protein>
<keyword evidence="1" id="KW-0732">Signal</keyword>
<dbReference type="Gene3D" id="3.40.190.10">
    <property type="entry name" value="Periplasmic binding protein-like II"/>
    <property type="match status" value="1"/>
</dbReference>
<evidence type="ECO:0000313" key="2">
    <source>
        <dbReference type="EMBL" id="BAC44652.1"/>
    </source>
</evidence>
<proteinExistence type="predicted"/>
<dbReference type="InterPro" id="IPR000044">
    <property type="entry name" value="Uncharacterised_lipoprot_MG045"/>
</dbReference>
<sequence>MKKITKGIFLLFTSIVPSVASSCANNEGFYVANFENFMSPNLLSNLENNKYSSTLNLNNTETEIGINNVSFRTFSTNEDLERNFHTNYDVAIPTAYLVAKWANRGQLSLIDWSKFNLYKLNKYGNRTNEKIQTATDALTLFTPQARSILLSYDLSEAYARDNIDSNNNYGGLLNYCVPYFLQDTKYAYKSKDNANLFPNSSYTWTQFLPELKNKINNRDVTKIASQNDFRFLYSMSRLSETDGATVNQTIETNQLKTFNENINRSEYEKSYINFVENLPKNTFYLNTDSNNVLNEFASLTGSDSILSYNGDILYSAQGGDNYAYDEENPSAFKNWISHFIQQDDITIKVVQTTSSLYLLDCMVINKSKVSNNQEKENKAYALIKKIALEGLDQSLYQADDKSQYNNSNNSSSHPIFSQGEDEYLYGPMENFSYVLYTPPSLTLNAYVLNSASSFSTYNTESYTGVENAGMSNSSNLSSISDTLSESLKGNGFFTNIYNKSSMMSSNIFTNDQQYNNYINLLISIYQLTKKISVNEIQTNISDLNKSNMGWAFLDVQSKYF</sequence>
<gene>
    <name evidence="2" type="ordered locus">MYPE8600</name>
</gene>
<dbReference type="Proteomes" id="UP000002522">
    <property type="component" value="Chromosome"/>
</dbReference>
<feature type="chain" id="PRO_5004305493" evidence="1">
    <location>
        <begin position="23"/>
        <end position="560"/>
    </location>
</feature>
<dbReference type="HOGENOM" id="CLU_486455_0_0_14"/>
<dbReference type="eggNOG" id="COG0687">
    <property type="taxonomic scope" value="Bacteria"/>
</dbReference>
<dbReference type="GO" id="GO:0016020">
    <property type="term" value="C:membrane"/>
    <property type="evidence" value="ECO:0007669"/>
    <property type="project" value="InterPro"/>
</dbReference>
<organism evidence="2 3">
    <name type="scientific">Malacoplasma penetrans (strain HF-2)</name>
    <name type="common">Mycoplasma penetrans</name>
    <dbReference type="NCBI Taxonomy" id="272633"/>
    <lineage>
        <taxon>Bacteria</taxon>
        <taxon>Bacillati</taxon>
        <taxon>Mycoplasmatota</taxon>
        <taxon>Mycoplasmoidales</taxon>
        <taxon>Mycoplasmoidaceae</taxon>
        <taxon>Malacoplasma</taxon>
    </lineage>
</organism>
<dbReference type="Pfam" id="PF02030">
    <property type="entry name" value="Lipoprotein_8"/>
    <property type="match status" value="1"/>
</dbReference>
<accession>Q8EUR0</accession>
<reference evidence="2 3" key="1">
    <citation type="journal article" date="2002" name="Nucleic Acids Res.">
        <title>The complete genomic sequence of Mycoplasma penetrans, an intracellular bacterial pathogen in humans.</title>
        <authorList>
            <person name="Sasaki Y."/>
            <person name="Ishikawa J."/>
            <person name="Yamashita A."/>
            <person name="Oshima K."/>
            <person name="Kenri T."/>
            <person name="Furuya K."/>
            <person name="Yoshino C."/>
            <person name="Horino A."/>
            <person name="Shiba T."/>
            <person name="Sasaki T."/>
            <person name="Hattori M."/>
        </authorList>
    </citation>
    <scope>NUCLEOTIDE SEQUENCE [LARGE SCALE GENOMIC DNA]</scope>
    <source>
        <strain evidence="2 3">HF-2</strain>
    </source>
</reference>
<evidence type="ECO:0000256" key="1">
    <source>
        <dbReference type="SAM" id="SignalP"/>
    </source>
</evidence>
<feature type="signal peptide" evidence="1">
    <location>
        <begin position="1"/>
        <end position="22"/>
    </location>
</feature>
<dbReference type="PRINTS" id="PR00905">
    <property type="entry name" value="MG045FAMILY"/>
</dbReference>
<dbReference type="AlphaFoldDB" id="Q8EUR0"/>
<keyword evidence="2" id="KW-0449">Lipoprotein</keyword>
<evidence type="ECO:0000313" key="3">
    <source>
        <dbReference type="Proteomes" id="UP000002522"/>
    </source>
</evidence>
<dbReference type="KEGG" id="mpe:MYPE8600"/>